<keyword evidence="1" id="KW-1133">Transmembrane helix</keyword>
<proteinExistence type="predicted"/>
<accession>A0A4Y2JTM0</accession>
<evidence type="ECO:0000313" key="2">
    <source>
        <dbReference type="EMBL" id="GBM92868.1"/>
    </source>
</evidence>
<reference evidence="2 3" key="1">
    <citation type="journal article" date="2019" name="Sci. Rep.">
        <title>Orb-weaving spider Araneus ventricosus genome elucidates the spidroin gene catalogue.</title>
        <authorList>
            <person name="Kono N."/>
            <person name="Nakamura H."/>
            <person name="Ohtoshi R."/>
            <person name="Moran D.A.P."/>
            <person name="Shinohara A."/>
            <person name="Yoshida Y."/>
            <person name="Fujiwara M."/>
            <person name="Mori M."/>
            <person name="Tomita M."/>
            <person name="Arakawa K."/>
        </authorList>
    </citation>
    <scope>NUCLEOTIDE SEQUENCE [LARGE SCALE GENOMIC DNA]</scope>
</reference>
<feature type="non-terminal residue" evidence="2">
    <location>
        <position position="53"/>
    </location>
</feature>
<gene>
    <name evidence="2" type="ORF">AVEN_200099_1</name>
</gene>
<comment type="caution">
    <text evidence="2">The sequence shown here is derived from an EMBL/GenBank/DDBJ whole genome shotgun (WGS) entry which is preliminary data.</text>
</comment>
<evidence type="ECO:0000313" key="3">
    <source>
        <dbReference type="Proteomes" id="UP000499080"/>
    </source>
</evidence>
<keyword evidence="3" id="KW-1185">Reference proteome</keyword>
<name>A0A4Y2JTM0_ARAVE</name>
<dbReference type="EMBL" id="BGPR01003826">
    <property type="protein sequence ID" value="GBM92868.1"/>
    <property type="molecule type" value="Genomic_DNA"/>
</dbReference>
<sequence>MAHRFDELVPLQFVCLETYSSPEFFFFLASTFFQVFSFFIRVHLLPSLLLLHS</sequence>
<organism evidence="2 3">
    <name type="scientific">Araneus ventricosus</name>
    <name type="common">Orbweaver spider</name>
    <name type="synonym">Epeira ventricosa</name>
    <dbReference type="NCBI Taxonomy" id="182803"/>
    <lineage>
        <taxon>Eukaryota</taxon>
        <taxon>Metazoa</taxon>
        <taxon>Ecdysozoa</taxon>
        <taxon>Arthropoda</taxon>
        <taxon>Chelicerata</taxon>
        <taxon>Arachnida</taxon>
        <taxon>Araneae</taxon>
        <taxon>Araneomorphae</taxon>
        <taxon>Entelegynae</taxon>
        <taxon>Araneoidea</taxon>
        <taxon>Araneidae</taxon>
        <taxon>Araneus</taxon>
    </lineage>
</organism>
<keyword evidence="1" id="KW-0472">Membrane</keyword>
<feature type="transmembrane region" description="Helical" evidence="1">
    <location>
        <begin position="24"/>
        <end position="51"/>
    </location>
</feature>
<protein>
    <submittedName>
        <fullName evidence="2">Uncharacterized protein</fullName>
    </submittedName>
</protein>
<keyword evidence="1" id="KW-0812">Transmembrane</keyword>
<dbReference type="AlphaFoldDB" id="A0A4Y2JTM0"/>
<evidence type="ECO:0000256" key="1">
    <source>
        <dbReference type="SAM" id="Phobius"/>
    </source>
</evidence>
<dbReference type="Proteomes" id="UP000499080">
    <property type="component" value="Unassembled WGS sequence"/>
</dbReference>